<evidence type="ECO:0000256" key="1">
    <source>
        <dbReference type="SAM" id="MobiDB-lite"/>
    </source>
</evidence>
<sequence length="533" mass="60059">YLHVRRLGGDGSAELIWSIREKKPYMRRKLQPERRDKEDEIREIKGYKDVVGVTRLIHTESFQHLKSNHPQSDDFRSASLICEYCNGSNLSHLQGGLAGGAIPQLQTDEALEIVIWHIFDSVLEIFDNLSKQGRQHENIQNINIFLHFADGAKLPGIRLGNVHLISEGDVGEPHLAGLYYNLLHLMYREVYDLVHLETDLEFEENYETIRTKYSKELLWCHSILGQLCDGELVGNWFVPDYAVECDEDLKHGKKWDRRFDELKTTVAKHAKQARANVKAVPDLSGLRCDKPALEPKLYNSRKELLNASLCDDDDPWVGVSGPWRIAHVDPKTFKILAVERTSFNLHDPANDPCGNSFFTKALQEHLIPITKGATGNDAIMASAARVEIDEGSKPPTQADDALFMIDSDFDEARLYKTPHSCDGCRSGHSTSRPVHVAGKAKEPKEKKKTTTPAKTKSKTPTTKIKASGRKASGAASTTPSKPTGVRKREPPVEKKRAKPAESQLRRSRRLKEEAPENRGIPTNTNKKYVRPKK</sequence>
<evidence type="ECO:0000313" key="3">
    <source>
        <dbReference type="Proteomes" id="UP001172673"/>
    </source>
</evidence>
<proteinExistence type="predicted"/>
<protein>
    <recommendedName>
        <fullName evidence="4">Protein kinase domain-containing protein</fullName>
    </recommendedName>
</protein>
<organism evidence="2 3">
    <name type="scientific">Cladophialophora chaetospira</name>
    <dbReference type="NCBI Taxonomy" id="386627"/>
    <lineage>
        <taxon>Eukaryota</taxon>
        <taxon>Fungi</taxon>
        <taxon>Dikarya</taxon>
        <taxon>Ascomycota</taxon>
        <taxon>Pezizomycotina</taxon>
        <taxon>Eurotiomycetes</taxon>
        <taxon>Chaetothyriomycetidae</taxon>
        <taxon>Chaetothyriales</taxon>
        <taxon>Herpotrichiellaceae</taxon>
        <taxon>Cladophialophora</taxon>
    </lineage>
</organism>
<dbReference type="Proteomes" id="UP001172673">
    <property type="component" value="Unassembled WGS sequence"/>
</dbReference>
<accession>A0AA39CJB4</accession>
<dbReference type="AlphaFoldDB" id="A0AA39CJB4"/>
<feature type="compositionally biased region" description="Low complexity" evidence="1">
    <location>
        <begin position="450"/>
        <end position="476"/>
    </location>
</feature>
<feature type="non-terminal residue" evidence="2">
    <location>
        <position position="1"/>
    </location>
</feature>
<evidence type="ECO:0008006" key="4">
    <source>
        <dbReference type="Google" id="ProtNLM"/>
    </source>
</evidence>
<reference evidence="2" key="1">
    <citation type="submission" date="2022-10" db="EMBL/GenBank/DDBJ databases">
        <title>Culturing micro-colonial fungi from biological soil crusts in the Mojave desert and describing Neophaeococcomyces mojavensis, and introducing the new genera and species Taxawa tesnikishii.</title>
        <authorList>
            <person name="Kurbessoian T."/>
            <person name="Stajich J.E."/>
        </authorList>
    </citation>
    <scope>NUCLEOTIDE SEQUENCE</scope>
    <source>
        <strain evidence="2">TK_41</strain>
    </source>
</reference>
<gene>
    <name evidence="2" type="ORF">H2200_006377</name>
</gene>
<evidence type="ECO:0000313" key="2">
    <source>
        <dbReference type="EMBL" id="KAJ9610047.1"/>
    </source>
</evidence>
<comment type="caution">
    <text evidence="2">The sequence shown here is derived from an EMBL/GenBank/DDBJ whole genome shotgun (WGS) entry which is preliminary data.</text>
</comment>
<name>A0AA39CJB4_9EURO</name>
<dbReference type="EMBL" id="JAPDRK010000008">
    <property type="protein sequence ID" value="KAJ9610047.1"/>
    <property type="molecule type" value="Genomic_DNA"/>
</dbReference>
<feature type="region of interest" description="Disordered" evidence="1">
    <location>
        <begin position="418"/>
        <end position="533"/>
    </location>
</feature>
<keyword evidence="3" id="KW-1185">Reference proteome</keyword>